<keyword evidence="6 7" id="KW-0472">Membrane</keyword>
<dbReference type="InterPro" id="IPR002347">
    <property type="entry name" value="SDR_fam"/>
</dbReference>
<feature type="transmembrane region" description="Helical" evidence="7">
    <location>
        <begin position="234"/>
        <end position="256"/>
    </location>
</feature>
<dbReference type="CDD" id="cd05370">
    <property type="entry name" value="SDR_c2"/>
    <property type="match status" value="1"/>
</dbReference>
<dbReference type="Gene3D" id="3.40.50.720">
    <property type="entry name" value="NAD(P)-binding Rossmann-like Domain"/>
    <property type="match status" value="1"/>
</dbReference>
<protein>
    <submittedName>
        <fullName evidence="9">MFS transporter</fullName>
    </submittedName>
</protein>
<evidence type="ECO:0000256" key="7">
    <source>
        <dbReference type="SAM" id="Phobius"/>
    </source>
</evidence>
<dbReference type="PROSITE" id="PS00216">
    <property type="entry name" value="SUGAR_TRANSPORT_1"/>
    <property type="match status" value="1"/>
</dbReference>
<feature type="transmembrane region" description="Helical" evidence="7">
    <location>
        <begin position="268"/>
        <end position="292"/>
    </location>
</feature>
<feature type="transmembrane region" description="Helical" evidence="7">
    <location>
        <begin position="150"/>
        <end position="175"/>
    </location>
</feature>
<keyword evidence="10" id="KW-1185">Reference proteome</keyword>
<sequence length="654" mass="71414">MTAPLFQINLKKMFGNAIALTMVKTKIPPFLLYTGFLAFFGFGVLNPILPTLVELYGGTAWEVGLLYASFSLAQFLTLPGMGCLSDVYGRRFMMLVSLFGASLGYFIFGVGGTLGLLFTGWVIVGLTDGTASMVFAAIADTTTHQQRTRAFSWVSAMIAIGLIIGPVLAGVLSGIDPSLPLYFVAIAFFIALVWGYFAMPETLPSSQRSPKPSFAQLNPFTQLQASLTLPHLRWLMLSFFIVNLAMFALISNLPALANEQFNWQASQIAPLFALFGIISVVDQAIIIPWLLPRWGENRLAFLGALITSLAFSLYGVFAITGSVIVIYIGIVLVGIGQPLAETALIGLISKTVSEKIQGRINSNIQTVQALARMIAPLLAGWLYHLHPATPYWLCVPQLLLAAVAVNLSVKKSPMSTHSNTVLITGGSSGIGLALARKFLQAQNTVIITGRDPQKLAAAKEILPGVITEVADITDLHQLQQLVKRYSNVNILINNAGIQYNYEFVNSEITPELIETELHTNLIAPLQLIKLMLPHLRTKPEAAIINVSSGLGLVPKQTAPVYCGSKAGLHIATKALRWQLETTSVKVFEIIAPLVDTPMTQGRGKGKISPEALVDEFWHNFTSDRYEMRIGKTKLLFFLQRWFPQVAEKILRPGL</sequence>
<comment type="subcellular location">
    <subcellularLocation>
        <location evidence="1">Cell membrane</location>
        <topology evidence="1">Multi-pass membrane protein</topology>
    </subcellularLocation>
</comment>
<feature type="transmembrane region" description="Helical" evidence="7">
    <location>
        <begin position="181"/>
        <end position="199"/>
    </location>
</feature>
<evidence type="ECO:0000256" key="2">
    <source>
        <dbReference type="ARBA" id="ARBA00007520"/>
    </source>
</evidence>
<dbReference type="InterPro" id="IPR001958">
    <property type="entry name" value="Tet-R_TetA/multi-R_MdtG-like"/>
</dbReference>
<evidence type="ECO:0000259" key="8">
    <source>
        <dbReference type="PROSITE" id="PS50850"/>
    </source>
</evidence>
<dbReference type="InterPro" id="IPR036291">
    <property type="entry name" value="NAD(P)-bd_dom_sf"/>
</dbReference>
<keyword evidence="4 7" id="KW-0812">Transmembrane</keyword>
<feature type="domain" description="Major facilitator superfamily (MFS) profile" evidence="8">
    <location>
        <begin position="27"/>
        <end position="413"/>
    </location>
</feature>
<reference evidence="9 10" key="1">
    <citation type="journal article" date="2020" name="ISME J.">
        <title>Comparative genomics reveals insights into cyanobacterial evolution and habitat adaptation.</title>
        <authorList>
            <person name="Chen M.Y."/>
            <person name="Teng W.K."/>
            <person name="Zhao L."/>
            <person name="Hu C.X."/>
            <person name="Zhou Y.K."/>
            <person name="Han B.P."/>
            <person name="Song L.R."/>
            <person name="Shu W.S."/>
        </authorList>
    </citation>
    <scope>NUCLEOTIDE SEQUENCE [LARGE SCALE GENOMIC DNA]</scope>
    <source>
        <strain evidence="9 10">FACHB-119</strain>
    </source>
</reference>
<keyword evidence="3" id="KW-0813">Transport</keyword>
<dbReference type="Pfam" id="PF00106">
    <property type="entry name" value="adh_short"/>
    <property type="match status" value="1"/>
</dbReference>
<dbReference type="Gene3D" id="1.20.1250.20">
    <property type="entry name" value="MFS general substrate transporter like domains"/>
    <property type="match status" value="1"/>
</dbReference>
<evidence type="ECO:0000256" key="5">
    <source>
        <dbReference type="ARBA" id="ARBA00022989"/>
    </source>
</evidence>
<comment type="caution">
    <text evidence="9">The sequence shown here is derived from an EMBL/GenBank/DDBJ whole genome shotgun (WGS) entry which is preliminary data.</text>
</comment>
<feature type="transmembrane region" description="Helical" evidence="7">
    <location>
        <begin position="325"/>
        <end position="348"/>
    </location>
</feature>
<dbReference type="RefSeq" id="WP_190475954.1">
    <property type="nucleotide sequence ID" value="NZ_JACJSG010000030.1"/>
</dbReference>
<dbReference type="SUPFAM" id="SSF51735">
    <property type="entry name" value="NAD(P)-binding Rossmann-fold domains"/>
    <property type="match status" value="1"/>
</dbReference>
<feature type="transmembrane region" description="Helical" evidence="7">
    <location>
        <begin position="30"/>
        <end position="53"/>
    </location>
</feature>
<dbReference type="InterPro" id="IPR020846">
    <property type="entry name" value="MFS_dom"/>
</dbReference>
<proteinExistence type="inferred from homology"/>
<dbReference type="InterPro" id="IPR011701">
    <property type="entry name" value="MFS"/>
</dbReference>
<dbReference type="EMBL" id="JACJSG010000030">
    <property type="protein sequence ID" value="MBD2503089.1"/>
    <property type="molecule type" value="Genomic_DNA"/>
</dbReference>
<organism evidence="9 10">
    <name type="scientific">Anabaena azotica FACHB-119</name>
    <dbReference type="NCBI Taxonomy" id="947527"/>
    <lineage>
        <taxon>Bacteria</taxon>
        <taxon>Bacillati</taxon>
        <taxon>Cyanobacteriota</taxon>
        <taxon>Cyanophyceae</taxon>
        <taxon>Nostocales</taxon>
        <taxon>Nostocaceae</taxon>
        <taxon>Anabaena</taxon>
        <taxon>Anabaena azotica</taxon>
    </lineage>
</organism>
<dbReference type="PANTHER" id="PTHR23504">
    <property type="entry name" value="MAJOR FACILITATOR SUPERFAMILY DOMAIN-CONTAINING PROTEIN 10"/>
    <property type="match status" value="1"/>
</dbReference>
<feature type="transmembrane region" description="Helical" evidence="7">
    <location>
        <begin position="299"/>
        <end position="319"/>
    </location>
</feature>
<gene>
    <name evidence="9" type="ORF">H6G83_21200</name>
</gene>
<dbReference type="InterPro" id="IPR036259">
    <property type="entry name" value="MFS_trans_sf"/>
</dbReference>
<accession>A0ABR8D8U8</accession>
<dbReference type="Proteomes" id="UP000661112">
    <property type="component" value="Unassembled WGS sequence"/>
</dbReference>
<evidence type="ECO:0000256" key="1">
    <source>
        <dbReference type="ARBA" id="ARBA00004651"/>
    </source>
</evidence>
<evidence type="ECO:0000313" key="9">
    <source>
        <dbReference type="EMBL" id="MBD2503089.1"/>
    </source>
</evidence>
<dbReference type="PROSITE" id="PS50850">
    <property type="entry name" value="MFS"/>
    <property type="match status" value="1"/>
</dbReference>
<feature type="transmembrane region" description="Helical" evidence="7">
    <location>
        <begin position="65"/>
        <end position="85"/>
    </location>
</feature>
<dbReference type="PANTHER" id="PTHR23504:SF15">
    <property type="entry name" value="MAJOR FACILITATOR SUPERFAMILY (MFS) PROFILE DOMAIN-CONTAINING PROTEIN"/>
    <property type="match status" value="1"/>
</dbReference>
<evidence type="ECO:0000256" key="6">
    <source>
        <dbReference type="ARBA" id="ARBA00023136"/>
    </source>
</evidence>
<name>A0ABR8D8U8_9NOST</name>
<evidence type="ECO:0000313" key="10">
    <source>
        <dbReference type="Proteomes" id="UP000661112"/>
    </source>
</evidence>
<keyword evidence="5 7" id="KW-1133">Transmembrane helix</keyword>
<evidence type="ECO:0000256" key="3">
    <source>
        <dbReference type="ARBA" id="ARBA00022448"/>
    </source>
</evidence>
<dbReference type="SUPFAM" id="SSF103473">
    <property type="entry name" value="MFS general substrate transporter"/>
    <property type="match status" value="1"/>
</dbReference>
<comment type="similarity">
    <text evidence="2">Belongs to the major facilitator superfamily. TCR/Tet family.</text>
</comment>
<dbReference type="PRINTS" id="PR01035">
    <property type="entry name" value="TCRTETA"/>
</dbReference>
<dbReference type="Pfam" id="PF07690">
    <property type="entry name" value="MFS_1"/>
    <property type="match status" value="1"/>
</dbReference>
<evidence type="ECO:0000256" key="4">
    <source>
        <dbReference type="ARBA" id="ARBA00022692"/>
    </source>
</evidence>
<dbReference type="InterPro" id="IPR005829">
    <property type="entry name" value="Sugar_transporter_CS"/>
</dbReference>